<sequence length="75" mass="7901">MQVKRTVQPTNVISTSYTYNEADLSPAYAIRQCNEHAKLGLMGVTFLYSSGDGGVAGDGGNISQIILNPGLILVA</sequence>
<gene>
    <name evidence="1" type="ORF">K503DRAFT_806617</name>
</gene>
<dbReference type="EMBL" id="KV449821">
    <property type="protein sequence ID" value="OAX30875.1"/>
    <property type="molecule type" value="Genomic_DNA"/>
</dbReference>
<organism evidence="1 2">
    <name type="scientific">Rhizopogon vinicolor AM-OR11-026</name>
    <dbReference type="NCBI Taxonomy" id="1314800"/>
    <lineage>
        <taxon>Eukaryota</taxon>
        <taxon>Fungi</taxon>
        <taxon>Dikarya</taxon>
        <taxon>Basidiomycota</taxon>
        <taxon>Agaricomycotina</taxon>
        <taxon>Agaricomycetes</taxon>
        <taxon>Agaricomycetidae</taxon>
        <taxon>Boletales</taxon>
        <taxon>Suillineae</taxon>
        <taxon>Rhizopogonaceae</taxon>
        <taxon>Rhizopogon</taxon>
    </lineage>
</organism>
<dbReference type="AlphaFoldDB" id="A0A1B7ME56"/>
<dbReference type="STRING" id="1314800.A0A1B7ME56"/>
<dbReference type="Gene3D" id="3.40.50.200">
    <property type="entry name" value="Peptidase S8/S53 domain"/>
    <property type="match status" value="1"/>
</dbReference>
<accession>A0A1B7ME56</accession>
<dbReference type="GO" id="GO:0008240">
    <property type="term" value="F:tripeptidyl-peptidase activity"/>
    <property type="evidence" value="ECO:0007669"/>
    <property type="project" value="TreeGrafter"/>
</dbReference>
<dbReference type="GO" id="GO:0006508">
    <property type="term" value="P:proteolysis"/>
    <property type="evidence" value="ECO:0007669"/>
    <property type="project" value="InterPro"/>
</dbReference>
<dbReference type="OrthoDB" id="409122at2759"/>
<evidence type="ECO:0000313" key="2">
    <source>
        <dbReference type="Proteomes" id="UP000092154"/>
    </source>
</evidence>
<protein>
    <recommendedName>
        <fullName evidence="3">Peptidase S53 domain-containing protein</fullName>
    </recommendedName>
</protein>
<reference evidence="1 2" key="1">
    <citation type="submission" date="2016-06" db="EMBL/GenBank/DDBJ databases">
        <title>Comparative genomics of the ectomycorrhizal sister species Rhizopogon vinicolor and Rhizopogon vesiculosus (Basidiomycota: Boletales) reveals a divergence of the mating type B locus.</title>
        <authorList>
            <consortium name="DOE Joint Genome Institute"/>
            <person name="Mujic A.B."/>
            <person name="Kuo A."/>
            <person name="Tritt A."/>
            <person name="Lipzen A."/>
            <person name="Chen C."/>
            <person name="Johnson J."/>
            <person name="Sharma A."/>
            <person name="Barry K."/>
            <person name="Grigoriev I.V."/>
            <person name="Spatafora J.W."/>
        </authorList>
    </citation>
    <scope>NUCLEOTIDE SEQUENCE [LARGE SCALE GENOMIC DNA]</scope>
    <source>
        <strain evidence="1 2">AM-OR11-026</strain>
    </source>
</reference>
<name>A0A1B7ME56_9AGAM</name>
<dbReference type="GO" id="GO:0004252">
    <property type="term" value="F:serine-type endopeptidase activity"/>
    <property type="evidence" value="ECO:0007669"/>
    <property type="project" value="InterPro"/>
</dbReference>
<dbReference type="InterPro" id="IPR050819">
    <property type="entry name" value="Tripeptidyl-peptidase_I"/>
</dbReference>
<evidence type="ECO:0008006" key="3">
    <source>
        <dbReference type="Google" id="ProtNLM"/>
    </source>
</evidence>
<evidence type="ECO:0000313" key="1">
    <source>
        <dbReference type="EMBL" id="OAX30875.1"/>
    </source>
</evidence>
<dbReference type="Proteomes" id="UP000092154">
    <property type="component" value="Unassembled WGS sequence"/>
</dbReference>
<dbReference type="PANTHER" id="PTHR14218">
    <property type="entry name" value="PROTEASE S8 TRIPEPTIDYL PEPTIDASE I CLN2"/>
    <property type="match status" value="1"/>
</dbReference>
<dbReference type="PANTHER" id="PTHR14218:SF19">
    <property type="entry name" value="SERINE PROTEASE AORO, PUTATIVE (AFU_ORTHOLOGUE AFUA_6G10250)-RELATED"/>
    <property type="match status" value="1"/>
</dbReference>
<dbReference type="InterPro" id="IPR036852">
    <property type="entry name" value="Peptidase_S8/S53_dom_sf"/>
</dbReference>
<dbReference type="InParanoid" id="A0A1B7ME56"/>
<dbReference type="SUPFAM" id="SSF52743">
    <property type="entry name" value="Subtilisin-like"/>
    <property type="match status" value="1"/>
</dbReference>
<keyword evidence="2" id="KW-1185">Reference proteome</keyword>
<proteinExistence type="predicted"/>